<evidence type="ECO:0000313" key="2">
    <source>
        <dbReference type="EMBL" id="CAI2366163.1"/>
    </source>
</evidence>
<organism evidence="2 3">
    <name type="scientific">Euplotes crassus</name>
    <dbReference type="NCBI Taxonomy" id="5936"/>
    <lineage>
        <taxon>Eukaryota</taxon>
        <taxon>Sar</taxon>
        <taxon>Alveolata</taxon>
        <taxon>Ciliophora</taxon>
        <taxon>Intramacronucleata</taxon>
        <taxon>Spirotrichea</taxon>
        <taxon>Hypotrichia</taxon>
        <taxon>Euplotida</taxon>
        <taxon>Euplotidae</taxon>
        <taxon>Moneuplotes</taxon>
    </lineage>
</organism>
<dbReference type="EMBL" id="CAMPGE010007242">
    <property type="protein sequence ID" value="CAI2366163.1"/>
    <property type="molecule type" value="Genomic_DNA"/>
</dbReference>
<protein>
    <submittedName>
        <fullName evidence="2">Uncharacterized protein</fullName>
    </submittedName>
</protein>
<sequence length="489" mass="57500">MPKRKRESPVRGVPSRRKIEETSEDYIFNNNRGYHAYDDTSASYNLDSHSLDYERYKADIAHESLVNYDCQELNRQLMRMREKTEGAIQNNGRNPKVRIHRFTEISKEIDSTFPDPPPKPKEPAKPDPVTDPKLISKISAKHKLPMDKVEEKDEETEEEKKSPSKKPTAPAQKGDILENWRKEISQMLESLDKFDENFKSFCQGRFEREFKKEFRMILNKWSAEDIDNKIVQFSCKILAVFKNIEREPKKILAVLRILLDRLFAVTDNKPNPVAFKFFTGILDIVNKKYPLFKELMIANIFSKNKGICLSVGKREDFKTLKDYLKDRGFKYSKAEDGGEYKESMEKLFSERLGRYLEFLTHICNVNIKFYQPFLWRYLQAVLHAPVNEFTPLIIKVILEHCSKQLVSVYGDKFKQILLHIKKDHDEWNRKMTGKNDKPSTHNDFVAKMYHYANNDLKKLNPDDCSIMTQQIDQIEKCICKIMKGDFDFS</sequence>
<evidence type="ECO:0000256" key="1">
    <source>
        <dbReference type="SAM" id="MobiDB-lite"/>
    </source>
</evidence>
<dbReference type="GO" id="GO:0005643">
    <property type="term" value="C:nuclear pore"/>
    <property type="evidence" value="ECO:0007669"/>
    <property type="project" value="InterPro"/>
</dbReference>
<gene>
    <name evidence="2" type="ORF">ECRASSUSDP1_LOCUS7434</name>
</gene>
<dbReference type="InterPro" id="IPR012476">
    <property type="entry name" value="GLE1"/>
</dbReference>
<dbReference type="Gene3D" id="1.25.40.510">
    <property type="entry name" value="GLE1-like"/>
    <property type="match status" value="1"/>
</dbReference>
<name>A0AAD1XBV7_EUPCR</name>
<comment type="caution">
    <text evidence="2">The sequence shown here is derived from an EMBL/GenBank/DDBJ whole genome shotgun (WGS) entry which is preliminary data.</text>
</comment>
<feature type="region of interest" description="Disordered" evidence="1">
    <location>
        <begin position="106"/>
        <end position="177"/>
    </location>
</feature>
<dbReference type="Proteomes" id="UP001295684">
    <property type="component" value="Unassembled WGS sequence"/>
</dbReference>
<dbReference type="Pfam" id="PF07817">
    <property type="entry name" value="GLE1"/>
    <property type="match status" value="1"/>
</dbReference>
<keyword evidence="3" id="KW-1185">Reference proteome</keyword>
<dbReference type="AlphaFoldDB" id="A0AAD1XBV7"/>
<dbReference type="InterPro" id="IPR038506">
    <property type="entry name" value="GLE1-like_sf"/>
</dbReference>
<accession>A0AAD1XBV7</accession>
<dbReference type="GO" id="GO:0016973">
    <property type="term" value="P:poly(A)+ mRNA export from nucleus"/>
    <property type="evidence" value="ECO:0007669"/>
    <property type="project" value="InterPro"/>
</dbReference>
<feature type="compositionally biased region" description="Basic and acidic residues" evidence="1">
    <location>
        <begin position="118"/>
        <end position="130"/>
    </location>
</feature>
<evidence type="ECO:0000313" key="3">
    <source>
        <dbReference type="Proteomes" id="UP001295684"/>
    </source>
</evidence>
<feature type="region of interest" description="Disordered" evidence="1">
    <location>
        <begin position="1"/>
        <end position="22"/>
    </location>
</feature>
<reference evidence="2" key="1">
    <citation type="submission" date="2023-07" db="EMBL/GenBank/DDBJ databases">
        <authorList>
            <consortium name="AG Swart"/>
            <person name="Singh M."/>
            <person name="Singh A."/>
            <person name="Seah K."/>
            <person name="Emmerich C."/>
        </authorList>
    </citation>
    <scope>NUCLEOTIDE SEQUENCE</scope>
    <source>
        <strain evidence="2">DP1</strain>
    </source>
</reference>
<proteinExistence type="predicted"/>